<keyword evidence="1" id="KW-0472">Membrane</keyword>
<evidence type="ECO:0000313" key="3">
    <source>
        <dbReference type="EMBL" id="KAJ5076308.1"/>
    </source>
</evidence>
<keyword evidence="1" id="KW-0812">Transmembrane</keyword>
<dbReference type="AlphaFoldDB" id="A0A9Q0LNY6"/>
<accession>A0A9Q0LNY6</accession>
<keyword evidence="1" id="KW-1133">Transmembrane helix</keyword>
<comment type="caution">
    <text evidence="3">The sequence shown here is derived from an EMBL/GenBank/DDBJ whole genome shotgun (WGS) entry which is preliminary data.</text>
</comment>
<organism evidence="3 4">
    <name type="scientific">Anaeramoeba ignava</name>
    <name type="common">Anaerobic marine amoeba</name>
    <dbReference type="NCBI Taxonomy" id="1746090"/>
    <lineage>
        <taxon>Eukaryota</taxon>
        <taxon>Metamonada</taxon>
        <taxon>Anaeramoebidae</taxon>
        <taxon>Anaeramoeba</taxon>
    </lineage>
</organism>
<evidence type="ECO:0000256" key="1">
    <source>
        <dbReference type="SAM" id="Phobius"/>
    </source>
</evidence>
<proteinExistence type="predicted"/>
<feature type="transmembrane region" description="Helical" evidence="1">
    <location>
        <begin position="32"/>
        <end position="50"/>
    </location>
</feature>
<reference evidence="3" key="1">
    <citation type="submission" date="2022-10" db="EMBL/GenBank/DDBJ databases">
        <title>Novel sulphate-reducing endosymbionts in the free-living metamonad Anaeramoeba.</title>
        <authorList>
            <person name="Jerlstrom-Hultqvist J."/>
            <person name="Cepicka I."/>
            <person name="Gallot-Lavallee L."/>
            <person name="Salas-Leiva D."/>
            <person name="Curtis B.A."/>
            <person name="Zahonova K."/>
            <person name="Pipaliya S."/>
            <person name="Dacks J."/>
            <person name="Roger A.J."/>
        </authorList>
    </citation>
    <scope>NUCLEOTIDE SEQUENCE</scope>
    <source>
        <strain evidence="3">BMAN</strain>
    </source>
</reference>
<name>A0A9Q0LNY6_ANAIG</name>
<feature type="chain" id="PRO_5040198160" evidence="2">
    <location>
        <begin position="19"/>
        <end position="84"/>
    </location>
</feature>
<evidence type="ECO:0000256" key="2">
    <source>
        <dbReference type="SAM" id="SignalP"/>
    </source>
</evidence>
<keyword evidence="2" id="KW-0732">Signal</keyword>
<feature type="signal peptide" evidence="2">
    <location>
        <begin position="1"/>
        <end position="18"/>
    </location>
</feature>
<dbReference type="Proteomes" id="UP001149090">
    <property type="component" value="Unassembled WGS sequence"/>
</dbReference>
<gene>
    <name evidence="3" type="ORF">M0811_06306</name>
</gene>
<evidence type="ECO:0000313" key="4">
    <source>
        <dbReference type="Proteomes" id="UP001149090"/>
    </source>
</evidence>
<dbReference type="EMBL" id="JAPDFW010000061">
    <property type="protein sequence ID" value="KAJ5076308.1"/>
    <property type="molecule type" value="Genomic_DNA"/>
</dbReference>
<keyword evidence="4" id="KW-1185">Reference proteome</keyword>
<protein>
    <submittedName>
        <fullName evidence="3">Uncharacterized protein</fullName>
    </submittedName>
</protein>
<sequence>MLIIKLLLIQILFSIIMTKTNKEQETKTTPIYLGVIFISILIFVFILSICKKKKRFIVPEPDDPGWEKVEVTEANVQDQRIDEI</sequence>